<comment type="caution">
    <text evidence="1">The sequence shown here is derived from an EMBL/GenBank/DDBJ whole genome shotgun (WGS) entry which is preliminary data.</text>
</comment>
<dbReference type="AlphaFoldDB" id="A0A8S1DY43"/>
<protein>
    <submittedName>
        <fullName evidence="1">Uncharacterized protein</fullName>
    </submittedName>
</protein>
<reference evidence="1 2" key="1">
    <citation type="submission" date="2020-04" db="EMBL/GenBank/DDBJ databases">
        <authorList>
            <person name="Alioto T."/>
            <person name="Alioto T."/>
            <person name="Gomez Garrido J."/>
        </authorList>
    </citation>
    <scope>NUCLEOTIDE SEQUENCE [LARGE SCALE GENOMIC DNA]</scope>
</reference>
<gene>
    <name evidence="1" type="ORF">CLODIP_2_CD00517</name>
</gene>
<sequence length="145" mass="16957">MDTETEQQVYAVELVRKMGELPAVILLEEERKEWHDSISQIHRIYNVQASAWLLWKLYSFERDKLPAIITYEKARECCCFSEADDYCDFQLLFVNQFTSKANQLTMTLMKSKLESQAILLVYTGRIAIMTRETKSLLLISPPKKP</sequence>
<dbReference type="EMBL" id="CADEPI010000392">
    <property type="protein sequence ID" value="CAB3385098.1"/>
    <property type="molecule type" value="Genomic_DNA"/>
</dbReference>
<keyword evidence="2" id="KW-1185">Reference proteome</keyword>
<evidence type="ECO:0000313" key="2">
    <source>
        <dbReference type="Proteomes" id="UP000494165"/>
    </source>
</evidence>
<proteinExistence type="predicted"/>
<evidence type="ECO:0000313" key="1">
    <source>
        <dbReference type="EMBL" id="CAB3385098.1"/>
    </source>
</evidence>
<name>A0A8S1DY43_9INSE</name>
<accession>A0A8S1DY43</accession>
<dbReference type="Proteomes" id="UP000494165">
    <property type="component" value="Unassembled WGS sequence"/>
</dbReference>
<organism evidence="1 2">
    <name type="scientific">Cloeon dipterum</name>
    <dbReference type="NCBI Taxonomy" id="197152"/>
    <lineage>
        <taxon>Eukaryota</taxon>
        <taxon>Metazoa</taxon>
        <taxon>Ecdysozoa</taxon>
        <taxon>Arthropoda</taxon>
        <taxon>Hexapoda</taxon>
        <taxon>Insecta</taxon>
        <taxon>Pterygota</taxon>
        <taxon>Palaeoptera</taxon>
        <taxon>Ephemeroptera</taxon>
        <taxon>Pisciforma</taxon>
        <taxon>Baetidae</taxon>
        <taxon>Cloeon</taxon>
    </lineage>
</organism>